<dbReference type="EMBL" id="LAZR01007336">
    <property type="protein sequence ID" value="KKM85918.1"/>
    <property type="molecule type" value="Genomic_DNA"/>
</dbReference>
<dbReference type="AlphaFoldDB" id="A0A0F9KW07"/>
<sequence length="136" mass="15487">MKLTEDTAFSARILDGVLDRMLGKYDNRKRWQKDEDPHLSELLYCLTSAYWQGRDDQGMVTHSPKTRLKFAIGVALEEIMLRPVGEGKTGTFEGVQYEMDAVTEDEHLVEFKSTRMGVKRFKMTSLLGTTGSCWGT</sequence>
<gene>
    <name evidence="1" type="ORF">LCGC14_1284270</name>
</gene>
<protein>
    <submittedName>
        <fullName evidence="1">Uncharacterized protein</fullName>
    </submittedName>
</protein>
<accession>A0A0F9KW07</accession>
<name>A0A0F9KW07_9ZZZZ</name>
<reference evidence="1" key="1">
    <citation type="journal article" date="2015" name="Nature">
        <title>Complex archaea that bridge the gap between prokaryotes and eukaryotes.</title>
        <authorList>
            <person name="Spang A."/>
            <person name="Saw J.H."/>
            <person name="Jorgensen S.L."/>
            <person name="Zaremba-Niedzwiedzka K."/>
            <person name="Martijn J."/>
            <person name="Lind A.E."/>
            <person name="van Eijk R."/>
            <person name="Schleper C."/>
            <person name="Guy L."/>
            <person name="Ettema T.J."/>
        </authorList>
    </citation>
    <scope>NUCLEOTIDE SEQUENCE</scope>
</reference>
<organism evidence="1">
    <name type="scientific">marine sediment metagenome</name>
    <dbReference type="NCBI Taxonomy" id="412755"/>
    <lineage>
        <taxon>unclassified sequences</taxon>
        <taxon>metagenomes</taxon>
        <taxon>ecological metagenomes</taxon>
    </lineage>
</organism>
<comment type="caution">
    <text evidence="1">The sequence shown here is derived from an EMBL/GenBank/DDBJ whole genome shotgun (WGS) entry which is preliminary data.</text>
</comment>
<proteinExistence type="predicted"/>
<evidence type="ECO:0000313" key="1">
    <source>
        <dbReference type="EMBL" id="KKM85918.1"/>
    </source>
</evidence>